<feature type="domain" description="HAMP" evidence="10">
    <location>
        <begin position="212"/>
        <end position="266"/>
    </location>
</feature>
<dbReference type="CDD" id="cd11386">
    <property type="entry name" value="MCP_signal"/>
    <property type="match status" value="1"/>
</dbReference>
<dbReference type="InterPro" id="IPR004089">
    <property type="entry name" value="MCPsignal_dom"/>
</dbReference>
<dbReference type="AlphaFoldDB" id="A0A975D951"/>
<gene>
    <name evidence="11" type="ORF">J1N51_08395</name>
</gene>
<evidence type="ECO:0000256" key="7">
    <source>
        <dbReference type="PROSITE-ProRule" id="PRU00284"/>
    </source>
</evidence>
<keyword evidence="4 8" id="KW-0472">Membrane</keyword>
<evidence type="ECO:0000313" key="12">
    <source>
        <dbReference type="Proteomes" id="UP000682739"/>
    </source>
</evidence>
<reference evidence="11" key="1">
    <citation type="submission" date="2021-03" db="EMBL/GenBank/DDBJ databases">
        <title>Description of Psychrosphaera ytuae sp. nov. isolated from deep sea sediment of South China Sea.</title>
        <authorList>
            <person name="Zhang J."/>
            <person name="Xu X.-D."/>
        </authorList>
    </citation>
    <scope>NUCLEOTIDE SEQUENCE</scope>
    <source>
        <strain evidence="11">MTZ26</strain>
    </source>
</reference>
<evidence type="ECO:0000256" key="6">
    <source>
        <dbReference type="ARBA" id="ARBA00029447"/>
    </source>
</evidence>
<evidence type="ECO:0000313" key="11">
    <source>
        <dbReference type="EMBL" id="QTH62797.1"/>
    </source>
</evidence>
<dbReference type="GO" id="GO:0016020">
    <property type="term" value="C:membrane"/>
    <property type="evidence" value="ECO:0007669"/>
    <property type="project" value="UniProtKB-SubCell"/>
</dbReference>
<dbReference type="CDD" id="cd06225">
    <property type="entry name" value="HAMP"/>
    <property type="match status" value="1"/>
</dbReference>
<dbReference type="SMART" id="SM00304">
    <property type="entry name" value="HAMP"/>
    <property type="match status" value="1"/>
</dbReference>
<protein>
    <submittedName>
        <fullName evidence="11">Methyl-accepting chemotaxis protein</fullName>
    </submittedName>
</protein>
<name>A0A975D951_9GAMM</name>
<dbReference type="GO" id="GO:0007165">
    <property type="term" value="P:signal transduction"/>
    <property type="evidence" value="ECO:0007669"/>
    <property type="project" value="UniProtKB-KW"/>
</dbReference>
<evidence type="ECO:0000256" key="4">
    <source>
        <dbReference type="ARBA" id="ARBA00023136"/>
    </source>
</evidence>
<keyword evidence="12" id="KW-1185">Reference proteome</keyword>
<comment type="subcellular location">
    <subcellularLocation>
        <location evidence="1">Membrane</location>
        <topology evidence="1">Multi-pass membrane protein</topology>
    </subcellularLocation>
</comment>
<dbReference type="InterPro" id="IPR024478">
    <property type="entry name" value="HlyB_4HB_MCP"/>
</dbReference>
<dbReference type="InterPro" id="IPR003660">
    <property type="entry name" value="HAMP_dom"/>
</dbReference>
<evidence type="ECO:0000256" key="3">
    <source>
        <dbReference type="ARBA" id="ARBA00022989"/>
    </source>
</evidence>
<dbReference type="GO" id="GO:0006935">
    <property type="term" value="P:chemotaxis"/>
    <property type="evidence" value="ECO:0007669"/>
    <property type="project" value="UniProtKB-ARBA"/>
</dbReference>
<dbReference type="KEGG" id="psym:J1N51_08395"/>
<dbReference type="Pfam" id="PF00672">
    <property type="entry name" value="HAMP"/>
    <property type="match status" value="1"/>
</dbReference>
<dbReference type="Pfam" id="PF12729">
    <property type="entry name" value="4HB_MCP_1"/>
    <property type="match status" value="1"/>
</dbReference>
<evidence type="ECO:0000256" key="5">
    <source>
        <dbReference type="ARBA" id="ARBA00023224"/>
    </source>
</evidence>
<dbReference type="SUPFAM" id="SSF58104">
    <property type="entry name" value="Methyl-accepting chemotaxis protein (MCP) signaling domain"/>
    <property type="match status" value="1"/>
</dbReference>
<evidence type="ECO:0000259" key="10">
    <source>
        <dbReference type="PROSITE" id="PS50885"/>
    </source>
</evidence>
<accession>A0A975D951</accession>
<dbReference type="RefSeq" id="WP_208830307.1">
    <property type="nucleotide sequence ID" value="NZ_CP072110.1"/>
</dbReference>
<evidence type="ECO:0000259" key="9">
    <source>
        <dbReference type="PROSITE" id="PS50111"/>
    </source>
</evidence>
<feature type="transmembrane region" description="Helical" evidence="8">
    <location>
        <begin position="12"/>
        <end position="29"/>
    </location>
</feature>
<dbReference type="PROSITE" id="PS50885">
    <property type="entry name" value="HAMP"/>
    <property type="match status" value="1"/>
</dbReference>
<dbReference type="PANTHER" id="PTHR32089:SF119">
    <property type="entry name" value="METHYL-ACCEPTING CHEMOTAXIS PROTEIN CTPL"/>
    <property type="match status" value="1"/>
</dbReference>
<dbReference type="Gene3D" id="1.10.287.950">
    <property type="entry name" value="Methyl-accepting chemotaxis protein"/>
    <property type="match status" value="1"/>
</dbReference>
<dbReference type="PROSITE" id="PS50111">
    <property type="entry name" value="CHEMOTAXIS_TRANSDUC_2"/>
    <property type="match status" value="1"/>
</dbReference>
<evidence type="ECO:0000256" key="8">
    <source>
        <dbReference type="SAM" id="Phobius"/>
    </source>
</evidence>
<dbReference type="PANTHER" id="PTHR32089">
    <property type="entry name" value="METHYL-ACCEPTING CHEMOTAXIS PROTEIN MCPB"/>
    <property type="match status" value="1"/>
</dbReference>
<evidence type="ECO:0000256" key="2">
    <source>
        <dbReference type="ARBA" id="ARBA00022692"/>
    </source>
</evidence>
<dbReference type="Proteomes" id="UP000682739">
    <property type="component" value="Chromosome"/>
</dbReference>
<keyword evidence="5 7" id="KW-0807">Transducer</keyword>
<keyword evidence="2 8" id="KW-0812">Transmembrane</keyword>
<dbReference type="Pfam" id="PF00015">
    <property type="entry name" value="MCPsignal"/>
    <property type="match status" value="1"/>
</dbReference>
<keyword evidence="3 8" id="KW-1133">Transmembrane helix</keyword>
<evidence type="ECO:0000256" key="1">
    <source>
        <dbReference type="ARBA" id="ARBA00004141"/>
    </source>
</evidence>
<feature type="transmembrane region" description="Helical" evidence="8">
    <location>
        <begin position="190"/>
        <end position="210"/>
    </location>
</feature>
<organism evidence="11 12">
    <name type="scientific">Psychrosphaera ytuae</name>
    <dbReference type="NCBI Taxonomy" id="2820710"/>
    <lineage>
        <taxon>Bacteria</taxon>
        <taxon>Pseudomonadati</taxon>
        <taxon>Pseudomonadota</taxon>
        <taxon>Gammaproteobacteria</taxon>
        <taxon>Alteromonadales</taxon>
        <taxon>Pseudoalteromonadaceae</taxon>
        <taxon>Psychrosphaera</taxon>
    </lineage>
</organism>
<dbReference type="SMART" id="SM00283">
    <property type="entry name" value="MA"/>
    <property type="match status" value="1"/>
</dbReference>
<dbReference type="EMBL" id="CP072110">
    <property type="protein sequence ID" value="QTH62797.1"/>
    <property type="molecule type" value="Genomic_DNA"/>
</dbReference>
<comment type="similarity">
    <text evidence="6">Belongs to the methyl-accepting chemotaxis (MCP) protein family.</text>
</comment>
<feature type="domain" description="Methyl-accepting transducer" evidence="9">
    <location>
        <begin position="271"/>
        <end position="507"/>
    </location>
</feature>
<sequence>MNVNSLRFKYTATFGGIAVFLVIYVLLTLKLNAKLESAIDQAGKHFTPAISAVINADRDLYQAKVAELNLLRSDIDSNTRTAFEDEFNENAQQALDRMNRFKALMSDRPSVLVAIKNFDDAYEAWQTESQKVLSLADSGQYAAANEQSQAGSATTFDALRDFYDAAGEAANSQSIKESESIIKYSSTQQIILNGVALVIVIATGLIGFMGPKLMASSLRELQSEINALNSGNGDLTKRIKSKRKDEIGDVARELDTLIDGLAELIRSIVNNSSELNSQISKLSNGVSAIKSISHKQTESVDNISFSISEMAGTISEVSDNANTTSSEVSKVTELTDQGKHITQQAVADITKLSDSVADAAEVISKLSADSDNIASVLDVIRGIAEQTNLLALNAAIEAARAGEQGRGFAVVADEVRTLASKTQQSTEDIQAMIKRLQDGVNGAVSSIKQGNEVTESTVELSKQTLTALDQIADAAERVFDASTQTAKATQRQLDGSEQLQAYLSDLQADTQTNYDSAELNQQTSEETVHLARTLSNLVAKFKV</sequence>
<proteinExistence type="inferred from homology"/>
<dbReference type="FunFam" id="1.10.287.950:FF:000001">
    <property type="entry name" value="Methyl-accepting chemotaxis sensory transducer"/>
    <property type="match status" value="1"/>
</dbReference>